<evidence type="ECO:0000256" key="2">
    <source>
        <dbReference type="ARBA" id="ARBA00023125"/>
    </source>
</evidence>
<dbReference type="GO" id="GO:0003700">
    <property type="term" value="F:DNA-binding transcription factor activity"/>
    <property type="evidence" value="ECO:0007669"/>
    <property type="project" value="InterPro"/>
</dbReference>
<dbReference type="PRINTS" id="PR00035">
    <property type="entry name" value="HTHGNTR"/>
</dbReference>
<evidence type="ECO:0000313" key="5">
    <source>
        <dbReference type="EMBL" id="TBL81236.1"/>
    </source>
</evidence>
<keyword evidence="1" id="KW-0805">Transcription regulation</keyword>
<dbReference type="SUPFAM" id="SSF46785">
    <property type="entry name" value="Winged helix' DNA-binding domain"/>
    <property type="match status" value="1"/>
</dbReference>
<name>A0A4Q9DXV6_9BACL</name>
<dbReference type="CDD" id="cd07377">
    <property type="entry name" value="WHTH_GntR"/>
    <property type="match status" value="1"/>
</dbReference>
<protein>
    <submittedName>
        <fullName evidence="5">GntR family transcriptional regulator</fullName>
    </submittedName>
</protein>
<dbReference type="Pfam" id="PF07729">
    <property type="entry name" value="FCD"/>
    <property type="match status" value="1"/>
</dbReference>
<evidence type="ECO:0000259" key="4">
    <source>
        <dbReference type="PROSITE" id="PS50949"/>
    </source>
</evidence>
<keyword evidence="3" id="KW-0804">Transcription</keyword>
<feature type="domain" description="HTH gntR-type" evidence="4">
    <location>
        <begin position="12"/>
        <end position="79"/>
    </location>
</feature>
<dbReference type="Pfam" id="PF00392">
    <property type="entry name" value="GntR"/>
    <property type="match status" value="1"/>
</dbReference>
<dbReference type="RefSeq" id="WP_131011948.1">
    <property type="nucleotide sequence ID" value="NZ_SIRE01000003.1"/>
</dbReference>
<dbReference type="Gene3D" id="1.10.10.10">
    <property type="entry name" value="Winged helix-like DNA-binding domain superfamily/Winged helix DNA-binding domain"/>
    <property type="match status" value="1"/>
</dbReference>
<dbReference type="PROSITE" id="PS50949">
    <property type="entry name" value="HTH_GNTR"/>
    <property type="match status" value="1"/>
</dbReference>
<dbReference type="OrthoDB" id="2592645at2"/>
<dbReference type="SUPFAM" id="SSF48008">
    <property type="entry name" value="GntR ligand-binding domain-like"/>
    <property type="match status" value="1"/>
</dbReference>
<dbReference type="Gene3D" id="1.20.120.530">
    <property type="entry name" value="GntR ligand-binding domain-like"/>
    <property type="match status" value="1"/>
</dbReference>
<proteinExistence type="predicted"/>
<dbReference type="InterPro" id="IPR008920">
    <property type="entry name" value="TF_FadR/GntR_C"/>
</dbReference>
<dbReference type="EMBL" id="SIRE01000003">
    <property type="protein sequence ID" value="TBL81236.1"/>
    <property type="molecule type" value="Genomic_DNA"/>
</dbReference>
<gene>
    <name evidence="5" type="ORF">EYB31_03870</name>
</gene>
<accession>A0A4Q9DXV6</accession>
<evidence type="ECO:0000256" key="1">
    <source>
        <dbReference type="ARBA" id="ARBA00023015"/>
    </source>
</evidence>
<dbReference type="PANTHER" id="PTHR43537:SF5">
    <property type="entry name" value="UXU OPERON TRANSCRIPTIONAL REGULATOR"/>
    <property type="match status" value="1"/>
</dbReference>
<reference evidence="5 6" key="1">
    <citation type="submission" date="2019-02" db="EMBL/GenBank/DDBJ databases">
        <title>Paenibacillus sp. nov., isolated from surface-sterilized tissue of Thalictrum simplex L.</title>
        <authorList>
            <person name="Tuo L."/>
        </authorList>
    </citation>
    <scope>NUCLEOTIDE SEQUENCE [LARGE SCALE GENOMIC DNA]</scope>
    <source>
        <strain evidence="5 6">N2SHLJ1</strain>
    </source>
</reference>
<organism evidence="5 6">
    <name type="scientific">Paenibacillus thalictri</name>
    <dbReference type="NCBI Taxonomy" id="2527873"/>
    <lineage>
        <taxon>Bacteria</taxon>
        <taxon>Bacillati</taxon>
        <taxon>Bacillota</taxon>
        <taxon>Bacilli</taxon>
        <taxon>Bacillales</taxon>
        <taxon>Paenibacillaceae</taxon>
        <taxon>Paenibacillus</taxon>
    </lineage>
</organism>
<sequence length="223" mass="25278">MINQKTNRFSRSLFAKDILQQLRTEIITGQLTSGHRLVESQLAAEYGVSRGPVRSALHALEQEGLVHSLPSGGAQVVGFSEKHALDLFEVRQHLEKIAAELIVAKTDIRVEPLLSIAEQMSLEKLSDEQLAELDIDFHLEFVRMADNWALLQTWKTISPVIKAIIIVTTRIYENREVIANNHVQTARALESRDLSLLIRMIDTQINTTKQLITDQLRKMYGNE</sequence>
<keyword evidence="6" id="KW-1185">Reference proteome</keyword>
<dbReference type="PANTHER" id="PTHR43537">
    <property type="entry name" value="TRANSCRIPTIONAL REGULATOR, GNTR FAMILY"/>
    <property type="match status" value="1"/>
</dbReference>
<evidence type="ECO:0000256" key="3">
    <source>
        <dbReference type="ARBA" id="ARBA00023163"/>
    </source>
</evidence>
<comment type="caution">
    <text evidence="5">The sequence shown here is derived from an EMBL/GenBank/DDBJ whole genome shotgun (WGS) entry which is preliminary data.</text>
</comment>
<dbReference type="SMART" id="SM00345">
    <property type="entry name" value="HTH_GNTR"/>
    <property type="match status" value="1"/>
</dbReference>
<keyword evidence="2" id="KW-0238">DNA-binding</keyword>
<dbReference type="AlphaFoldDB" id="A0A4Q9DXV6"/>
<evidence type="ECO:0000313" key="6">
    <source>
        <dbReference type="Proteomes" id="UP000293142"/>
    </source>
</evidence>
<dbReference type="InterPro" id="IPR036390">
    <property type="entry name" value="WH_DNA-bd_sf"/>
</dbReference>
<dbReference type="InterPro" id="IPR000524">
    <property type="entry name" value="Tscrpt_reg_HTH_GntR"/>
</dbReference>
<dbReference type="SMART" id="SM00895">
    <property type="entry name" value="FCD"/>
    <property type="match status" value="1"/>
</dbReference>
<dbReference type="InterPro" id="IPR036388">
    <property type="entry name" value="WH-like_DNA-bd_sf"/>
</dbReference>
<dbReference type="InterPro" id="IPR011711">
    <property type="entry name" value="GntR_C"/>
</dbReference>
<dbReference type="GO" id="GO:0003677">
    <property type="term" value="F:DNA binding"/>
    <property type="evidence" value="ECO:0007669"/>
    <property type="project" value="UniProtKB-KW"/>
</dbReference>
<dbReference type="Proteomes" id="UP000293142">
    <property type="component" value="Unassembled WGS sequence"/>
</dbReference>